<dbReference type="InterPro" id="IPR008948">
    <property type="entry name" value="L-Aspartase-like"/>
</dbReference>
<dbReference type="GO" id="GO:0004018">
    <property type="term" value="F:N6-(1,2-dicarboxyethyl)AMP AMP-lyase (fumarate-forming) activity"/>
    <property type="evidence" value="ECO:0007669"/>
    <property type="project" value="UniProtKB-UniRule"/>
</dbReference>
<dbReference type="EMBL" id="DXEX01000152">
    <property type="protein sequence ID" value="HIX59422.1"/>
    <property type="molecule type" value="Genomic_DNA"/>
</dbReference>
<evidence type="ECO:0000256" key="1">
    <source>
        <dbReference type="ARBA" id="ARBA00022605"/>
    </source>
</evidence>
<dbReference type="Pfam" id="PF00206">
    <property type="entry name" value="Lyase_1"/>
    <property type="match status" value="1"/>
</dbReference>
<comment type="similarity">
    <text evidence="5">Belongs to the lyase 1 family. Adenylosuccinate lyase subfamily.</text>
</comment>
<dbReference type="AlphaFoldDB" id="A0A9D2B2S9"/>
<dbReference type="EC" id="4.3.2.2" evidence="4 5"/>
<keyword evidence="3 5" id="KW-0456">Lyase</keyword>
<evidence type="ECO:0000259" key="6">
    <source>
        <dbReference type="SMART" id="SM00998"/>
    </source>
</evidence>
<evidence type="ECO:0000256" key="2">
    <source>
        <dbReference type="ARBA" id="ARBA00022755"/>
    </source>
</evidence>
<protein>
    <recommendedName>
        <fullName evidence="4 5">Adenylosuccinate lyase</fullName>
        <shortName evidence="5">ASL</shortName>
        <ecNumber evidence="4 5">4.3.2.2</ecNumber>
    </recommendedName>
    <alternativeName>
        <fullName evidence="5">Adenylosuccinase</fullName>
    </alternativeName>
</protein>
<dbReference type="SUPFAM" id="SSF48557">
    <property type="entry name" value="L-aspartase-like"/>
    <property type="match status" value="1"/>
</dbReference>
<sequence length="477" mass="53945">MSTDRYQSPLSERYASREMQYIFSPDMKFRTWRKLWIALAETEKELGLPITQEQIDELKAHADDINYDVAKEREKQVRHDVMSHVYAYGVQCPKAKGIIHLGATSCYVGDNTDIIVMTEALKLVRKKLVNVIAELAKFAEEYKALPTLAFTHFQPAQPTTVGKRATLWMQEFLMDLEDLEYVLGTMKLLGSKGTTGTQASFLELFNGDQETIDKIDPMIAEKMGFRECYPVSGQTYSRKVDTRVLNILAGIAASAHKFSNDIRLLQHLKEVEEPFEKSQIGSSAMAYKRNPMRSERIASLSRFVMVDALNPAITSAAQWFERTLDDSANKRLSIPEGFLAVDGILDLCLNVVDGLVVYPKVIYKRLMSELPFMATENIMMDAVKAGGDRQELHERIRELSMEAGRNVKAEGKENNLLELIAADPAFNLTLEELEKTMDPARYTGRAKEQVDAFLTKVIRPVLDSHKELLGMKAEINV</sequence>
<comment type="catalytic activity">
    <reaction evidence="5">
        <text>(2S)-2-[5-amino-1-(5-phospho-beta-D-ribosyl)imidazole-4-carboxamido]succinate = 5-amino-1-(5-phospho-beta-D-ribosyl)imidazole-4-carboxamide + fumarate</text>
        <dbReference type="Rhea" id="RHEA:23920"/>
        <dbReference type="ChEBI" id="CHEBI:29806"/>
        <dbReference type="ChEBI" id="CHEBI:58443"/>
        <dbReference type="ChEBI" id="CHEBI:58475"/>
        <dbReference type="EC" id="4.3.2.2"/>
    </reaction>
</comment>
<comment type="caution">
    <text evidence="7">The sequence shown here is derived from an EMBL/GenBank/DDBJ whole genome shotgun (WGS) entry which is preliminary data.</text>
</comment>
<dbReference type="PROSITE" id="PS00163">
    <property type="entry name" value="FUMARATE_LYASES"/>
    <property type="match status" value="1"/>
</dbReference>
<proteinExistence type="inferred from homology"/>
<dbReference type="PRINTS" id="PR00149">
    <property type="entry name" value="FUMRATELYASE"/>
</dbReference>
<dbReference type="GO" id="GO:0008652">
    <property type="term" value="P:amino acid biosynthetic process"/>
    <property type="evidence" value="ECO:0007669"/>
    <property type="project" value="UniProtKB-KW"/>
</dbReference>
<dbReference type="PANTHER" id="PTHR43172:SF1">
    <property type="entry name" value="ADENYLOSUCCINATE LYASE"/>
    <property type="match status" value="1"/>
</dbReference>
<dbReference type="Gene3D" id="1.10.40.30">
    <property type="entry name" value="Fumarase/aspartase (C-terminal domain)"/>
    <property type="match status" value="1"/>
</dbReference>
<evidence type="ECO:0000256" key="5">
    <source>
        <dbReference type="RuleBase" id="RU361172"/>
    </source>
</evidence>
<reference evidence="7" key="1">
    <citation type="journal article" date="2021" name="PeerJ">
        <title>Extensive microbial diversity within the chicken gut microbiome revealed by metagenomics and culture.</title>
        <authorList>
            <person name="Gilroy R."/>
            <person name="Ravi A."/>
            <person name="Getino M."/>
            <person name="Pursley I."/>
            <person name="Horton D.L."/>
            <person name="Alikhan N.F."/>
            <person name="Baker D."/>
            <person name="Gharbi K."/>
            <person name="Hall N."/>
            <person name="Watson M."/>
            <person name="Adriaenssens E.M."/>
            <person name="Foster-Nyarko E."/>
            <person name="Jarju S."/>
            <person name="Secka A."/>
            <person name="Antonio M."/>
            <person name="Oren A."/>
            <person name="Chaudhuri R.R."/>
            <person name="La Ragione R."/>
            <person name="Hildebrand F."/>
            <person name="Pallen M.J."/>
        </authorList>
    </citation>
    <scope>NUCLEOTIDE SEQUENCE</scope>
    <source>
        <strain evidence="7">ChiSjej1B19-8411</strain>
    </source>
</reference>
<gene>
    <name evidence="7" type="ORF">IAA45_06895</name>
</gene>
<evidence type="ECO:0000313" key="8">
    <source>
        <dbReference type="Proteomes" id="UP000886817"/>
    </source>
</evidence>
<evidence type="ECO:0000256" key="3">
    <source>
        <dbReference type="ARBA" id="ARBA00023239"/>
    </source>
</evidence>
<dbReference type="InterPro" id="IPR000362">
    <property type="entry name" value="Fumarate_lyase_fam"/>
</dbReference>
<dbReference type="Gene3D" id="1.20.200.10">
    <property type="entry name" value="Fumarase/aspartase (Central domain)"/>
    <property type="match status" value="1"/>
</dbReference>
<organism evidence="7 8">
    <name type="scientific">Candidatus Blautia gallistercoris</name>
    <dbReference type="NCBI Taxonomy" id="2838490"/>
    <lineage>
        <taxon>Bacteria</taxon>
        <taxon>Bacillati</taxon>
        <taxon>Bacillota</taxon>
        <taxon>Clostridia</taxon>
        <taxon>Lachnospirales</taxon>
        <taxon>Lachnospiraceae</taxon>
        <taxon>Blautia</taxon>
    </lineage>
</organism>
<dbReference type="Proteomes" id="UP000886817">
    <property type="component" value="Unassembled WGS sequence"/>
</dbReference>
<dbReference type="GO" id="GO:0005829">
    <property type="term" value="C:cytosol"/>
    <property type="evidence" value="ECO:0007669"/>
    <property type="project" value="TreeGrafter"/>
</dbReference>
<dbReference type="InterPro" id="IPR022761">
    <property type="entry name" value="Fumarate_lyase_N"/>
</dbReference>
<dbReference type="FunFam" id="1.10.275.60:FF:000001">
    <property type="entry name" value="Adenylosuccinate lyase"/>
    <property type="match status" value="1"/>
</dbReference>
<feature type="domain" description="Adenylosuccinate lyase C-terminal" evidence="6">
    <location>
        <begin position="370"/>
        <end position="454"/>
    </location>
</feature>
<accession>A0A9D2B2S9</accession>
<dbReference type="PANTHER" id="PTHR43172">
    <property type="entry name" value="ADENYLOSUCCINATE LYASE"/>
    <property type="match status" value="1"/>
</dbReference>
<reference evidence="7" key="2">
    <citation type="submission" date="2021-04" db="EMBL/GenBank/DDBJ databases">
        <authorList>
            <person name="Gilroy R."/>
        </authorList>
    </citation>
    <scope>NUCLEOTIDE SEQUENCE</scope>
    <source>
        <strain evidence="7">ChiSjej1B19-8411</strain>
    </source>
</reference>
<name>A0A9D2B2S9_9FIRM</name>
<dbReference type="SMART" id="SM00998">
    <property type="entry name" value="ADSL_C"/>
    <property type="match status" value="1"/>
</dbReference>
<comment type="catalytic activity">
    <reaction evidence="5">
        <text>N(6)-(1,2-dicarboxyethyl)-AMP = fumarate + AMP</text>
        <dbReference type="Rhea" id="RHEA:16853"/>
        <dbReference type="ChEBI" id="CHEBI:29806"/>
        <dbReference type="ChEBI" id="CHEBI:57567"/>
        <dbReference type="ChEBI" id="CHEBI:456215"/>
        <dbReference type="EC" id="4.3.2.2"/>
    </reaction>
</comment>
<comment type="pathway">
    <text evidence="5">Purine metabolism; IMP biosynthesis via de novo pathway; 5-amino-1-(5-phospho-D-ribosyl)imidazole-4-carboxamide from 5-amino-1-(5-phospho-D-ribosyl)imidazole-4-carboxylate: step 2/2.</text>
</comment>
<keyword evidence="1" id="KW-0028">Amino-acid biosynthesis</keyword>
<dbReference type="InterPro" id="IPR019468">
    <property type="entry name" value="AdenyloSucc_lyase_C"/>
</dbReference>
<evidence type="ECO:0000256" key="4">
    <source>
        <dbReference type="NCBIfam" id="TIGR00928"/>
    </source>
</evidence>
<dbReference type="Gene3D" id="1.10.275.60">
    <property type="match status" value="1"/>
</dbReference>
<keyword evidence="2 5" id="KW-0658">Purine biosynthesis</keyword>
<dbReference type="InterPro" id="IPR004769">
    <property type="entry name" value="Pur_lyase"/>
</dbReference>
<dbReference type="GO" id="GO:0070626">
    <property type="term" value="F:(S)-2-(5-amino-1-(5-phospho-D-ribosyl)imidazole-4-carboxamido) succinate lyase (fumarate-forming) activity"/>
    <property type="evidence" value="ECO:0007669"/>
    <property type="project" value="TreeGrafter"/>
</dbReference>
<dbReference type="GO" id="GO:0044208">
    <property type="term" value="P:'de novo' AMP biosynthetic process"/>
    <property type="evidence" value="ECO:0007669"/>
    <property type="project" value="TreeGrafter"/>
</dbReference>
<evidence type="ECO:0000313" key="7">
    <source>
        <dbReference type="EMBL" id="HIX59422.1"/>
    </source>
</evidence>
<dbReference type="NCBIfam" id="TIGR00928">
    <property type="entry name" value="purB"/>
    <property type="match status" value="1"/>
</dbReference>
<dbReference type="Pfam" id="PF10397">
    <property type="entry name" value="ADSL_C"/>
    <property type="match status" value="1"/>
</dbReference>
<dbReference type="CDD" id="cd03302">
    <property type="entry name" value="Adenylsuccinate_lyase_2"/>
    <property type="match status" value="1"/>
</dbReference>
<dbReference type="InterPro" id="IPR020557">
    <property type="entry name" value="Fumarate_lyase_CS"/>
</dbReference>
<comment type="pathway">
    <text evidence="5">Purine metabolism; AMP biosynthesis via de novo pathway; AMP from IMP: step 2/2.</text>
</comment>